<proteinExistence type="predicted"/>
<dbReference type="EMBL" id="JAQQXQ010000001">
    <property type="protein sequence ID" value="MDC8753055.1"/>
    <property type="molecule type" value="Genomic_DNA"/>
</dbReference>
<gene>
    <name evidence="2" type="ORF">OIK40_00175</name>
</gene>
<reference evidence="2 3" key="1">
    <citation type="submission" date="2022-10" db="EMBL/GenBank/DDBJ databases">
        <title>Erythrobacter sp. sf7 Genome sequencing.</title>
        <authorList>
            <person name="Park S."/>
        </authorList>
    </citation>
    <scope>NUCLEOTIDE SEQUENCE [LARGE SCALE GENOMIC DNA]</scope>
    <source>
        <strain evidence="3">sf7</strain>
    </source>
</reference>
<feature type="signal peptide" evidence="1">
    <location>
        <begin position="1"/>
        <end position="22"/>
    </location>
</feature>
<dbReference type="Gene3D" id="2.60.120.380">
    <property type="match status" value="1"/>
</dbReference>
<protein>
    <recommendedName>
        <fullName evidence="4">Homogentisate 1,2-dioxygenase</fullName>
    </recommendedName>
</protein>
<dbReference type="RefSeq" id="WP_273675198.1">
    <property type="nucleotide sequence ID" value="NZ_JAQQXQ010000001.1"/>
</dbReference>
<keyword evidence="3" id="KW-1185">Reference proteome</keyword>
<evidence type="ECO:0008006" key="4">
    <source>
        <dbReference type="Google" id="ProtNLM"/>
    </source>
</evidence>
<comment type="caution">
    <text evidence="2">The sequence shown here is derived from an EMBL/GenBank/DDBJ whole genome shotgun (WGS) entry which is preliminary data.</text>
</comment>
<name>A0ABT5JLK7_9SPHN</name>
<evidence type="ECO:0000313" key="3">
    <source>
        <dbReference type="Proteomes" id="UP001216558"/>
    </source>
</evidence>
<feature type="chain" id="PRO_5045486077" description="Homogentisate 1,2-dioxygenase" evidence="1">
    <location>
        <begin position="23"/>
        <end position="144"/>
    </location>
</feature>
<keyword evidence="1" id="KW-0732">Signal</keyword>
<evidence type="ECO:0000313" key="2">
    <source>
        <dbReference type="EMBL" id="MDC8753055.1"/>
    </source>
</evidence>
<accession>A0ABT5JLK7</accession>
<dbReference type="Proteomes" id="UP001216558">
    <property type="component" value="Unassembled WGS sequence"/>
</dbReference>
<organism evidence="2 3">
    <name type="scientific">Erythrobacter fulvus</name>
    <dbReference type="NCBI Taxonomy" id="2987523"/>
    <lineage>
        <taxon>Bacteria</taxon>
        <taxon>Pseudomonadati</taxon>
        <taxon>Pseudomonadota</taxon>
        <taxon>Alphaproteobacteria</taxon>
        <taxon>Sphingomonadales</taxon>
        <taxon>Erythrobacteraceae</taxon>
        <taxon>Erythrobacter/Porphyrobacter group</taxon>
        <taxon>Erythrobacter</taxon>
    </lineage>
</organism>
<evidence type="ECO:0000256" key="1">
    <source>
        <dbReference type="SAM" id="SignalP"/>
    </source>
</evidence>
<sequence length="144" mass="15092">MLVDLRKVAALAALVAAIPAFAVPPPPPQAPGLLPLATTACPINVTGSAKPYSPAVYHFDGNTDETLLLVNTRPDPSLNFTLGIVGETPLITGTGFGADVRIRLPRTGVYQLEVSGYDPIEMKAVAANFELKLALRGEQIPDGC</sequence>